<evidence type="ECO:0000256" key="7">
    <source>
        <dbReference type="SAM" id="MobiDB-lite"/>
    </source>
</evidence>
<keyword evidence="4" id="KW-0068">Autocatalytic cleavage</keyword>
<name>A0A3P3ZQ54_9ZZZZ</name>
<dbReference type="InterPro" id="IPR006197">
    <property type="entry name" value="Peptidase_S24_LexA"/>
</dbReference>
<evidence type="ECO:0000256" key="2">
    <source>
        <dbReference type="ARBA" id="ARBA00022763"/>
    </source>
</evidence>
<dbReference type="SUPFAM" id="SSF51306">
    <property type="entry name" value="LexA/Signal peptidase"/>
    <property type="match status" value="1"/>
</dbReference>
<evidence type="ECO:0000259" key="8">
    <source>
        <dbReference type="Pfam" id="PF00717"/>
    </source>
</evidence>
<keyword evidence="5" id="KW-0234">DNA repair</keyword>
<evidence type="ECO:0000256" key="3">
    <source>
        <dbReference type="ARBA" id="ARBA00022801"/>
    </source>
</evidence>
<dbReference type="AlphaFoldDB" id="A0A3P3ZQ54"/>
<keyword evidence="3" id="KW-0378">Hydrolase</keyword>
<dbReference type="PRINTS" id="PR00726">
    <property type="entry name" value="LEXASERPTASE"/>
</dbReference>
<comment type="similarity">
    <text evidence="1">Belongs to the peptidase S24 family.</text>
</comment>
<organism evidence="9">
    <name type="scientific">mine drainage metagenome</name>
    <dbReference type="NCBI Taxonomy" id="410659"/>
    <lineage>
        <taxon>unclassified sequences</taxon>
        <taxon>metagenomes</taxon>
        <taxon>ecological metagenomes</taxon>
    </lineage>
</organism>
<dbReference type="InterPro" id="IPR015927">
    <property type="entry name" value="Peptidase_S24_S26A/B/C"/>
</dbReference>
<dbReference type="NCBIfam" id="NF007621">
    <property type="entry name" value="PRK10276.1"/>
    <property type="match status" value="1"/>
</dbReference>
<reference evidence="9" key="1">
    <citation type="submission" date="2018-10" db="EMBL/GenBank/DDBJ databases">
        <authorList>
            <person name="Plewniak F."/>
        </authorList>
    </citation>
    <scope>NUCLEOTIDE SEQUENCE</scope>
</reference>
<evidence type="ECO:0000256" key="5">
    <source>
        <dbReference type="ARBA" id="ARBA00023204"/>
    </source>
</evidence>
<dbReference type="PANTHER" id="PTHR33516:SF2">
    <property type="entry name" value="LEXA REPRESSOR-RELATED"/>
    <property type="match status" value="1"/>
</dbReference>
<evidence type="ECO:0000256" key="6">
    <source>
        <dbReference type="ARBA" id="ARBA00023236"/>
    </source>
</evidence>
<keyword evidence="2" id="KW-0227">DNA damage</keyword>
<dbReference type="Pfam" id="PF00717">
    <property type="entry name" value="Peptidase_S24"/>
    <property type="match status" value="1"/>
</dbReference>
<keyword evidence="6" id="KW-0742">SOS response</keyword>
<accession>A0A3P3ZQ54</accession>
<feature type="region of interest" description="Disordered" evidence="7">
    <location>
        <begin position="1"/>
        <end position="45"/>
    </location>
</feature>
<dbReference type="InterPro" id="IPR039418">
    <property type="entry name" value="LexA-like"/>
</dbReference>
<feature type="compositionally biased region" description="Basic and acidic residues" evidence="7">
    <location>
        <begin position="11"/>
        <end position="23"/>
    </location>
</feature>
<dbReference type="GO" id="GO:0006355">
    <property type="term" value="P:regulation of DNA-templated transcription"/>
    <property type="evidence" value="ECO:0007669"/>
    <property type="project" value="InterPro"/>
</dbReference>
<feature type="domain" description="Peptidase S24/S26A/S26B/S26C" evidence="8">
    <location>
        <begin position="94"/>
        <end position="210"/>
    </location>
</feature>
<evidence type="ECO:0000256" key="1">
    <source>
        <dbReference type="ARBA" id="ARBA00007484"/>
    </source>
</evidence>
<evidence type="ECO:0000313" key="9">
    <source>
        <dbReference type="EMBL" id="VAY89053.1"/>
    </source>
</evidence>
<dbReference type="GO" id="GO:0016787">
    <property type="term" value="F:hydrolase activity"/>
    <property type="evidence" value="ECO:0007669"/>
    <property type="project" value="UniProtKB-KW"/>
</dbReference>
<dbReference type="GO" id="GO:0003677">
    <property type="term" value="F:DNA binding"/>
    <property type="evidence" value="ECO:0007669"/>
    <property type="project" value="InterPro"/>
</dbReference>
<evidence type="ECO:0000256" key="4">
    <source>
        <dbReference type="ARBA" id="ARBA00022813"/>
    </source>
</evidence>
<gene>
    <name evidence="9" type="ORF">CARN8_50001</name>
</gene>
<dbReference type="CDD" id="cd06529">
    <property type="entry name" value="S24_LexA-like"/>
    <property type="match status" value="1"/>
</dbReference>
<dbReference type="Gene3D" id="2.10.109.10">
    <property type="entry name" value="Umud Fragment, subunit A"/>
    <property type="match status" value="1"/>
</dbReference>
<dbReference type="InterPro" id="IPR036286">
    <property type="entry name" value="LexA/Signal_pep-like_sf"/>
</dbReference>
<dbReference type="GO" id="GO:0006281">
    <property type="term" value="P:DNA repair"/>
    <property type="evidence" value="ECO:0007669"/>
    <property type="project" value="UniProtKB-KW"/>
</dbReference>
<protein>
    <submittedName>
        <fullName evidence="9">Error-prone repair protein UmuD</fullName>
    </submittedName>
</protein>
<proteinExistence type="inferred from homology"/>
<sequence length="218" mass="24077">MKHHTPLASHLDYRHNSDMKEKSPTWGGTRSGSGRKHGTGLYGEPTQTIRIPVSTLGVIKEFLSSRQAQHRLSQVLASVEVFHPAPEPAHQALPLYAHKVPAGFPSPADDYIETTLDLNEYLVPHKATSFFVKVKGHSMTGAGIFDGDMLVVDRGLEPVPGKIIVAVIDGELTVKRLAFEDGRPVLKAQNPHFKDIVLRDSQELLCWGVVTSTIRRFD</sequence>
<dbReference type="InterPro" id="IPR050077">
    <property type="entry name" value="LexA_repressor"/>
</dbReference>
<dbReference type="EMBL" id="UOYP01000445">
    <property type="protein sequence ID" value="VAY89053.1"/>
    <property type="molecule type" value="Genomic_DNA"/>
</dbReference>
<dbReference type="PANTHER" id="PTHR33516">
    <property type="entry name" value="LEXA REPRESSOR"/>
    <property type="match status" value="1"/>
</dbReference>
<dbReference type="GO" id="GO:0009432">
    <property type="term" value="P:SOS response"/>
    <property type="evidence" value="ECO:0007669"/>
    <property type="project" value="UniProtKB-KW"/>
</dbReference>